<sequence length="159" mass="19003">MTKQEIRWEQRFSNYVKALRKLTEAIDYIKKDSIDEKEDIKESKLVLNEIIKEGLVQRFEYTHELAWNVMKDYAEYQGNSSVGGSRDATREAFQLKLIDNGEVWMNMIKSRNQTSHTYNNETADEIYRKIISEYYSAFLNFRNTMEKKRSSQQTNLFQE</sequence>
<dbReference type="AlphaFoldDB" id="A0A5J4QUQ3"/>
<evidence type="ECO:0000313" key="1">
    <source>
        <dbReference type="EMBL" id="KAA6324874.1"/>
    </source>
</evidence>
<dbReference type="Gene3D" id="1.20.120.330">
    <property type="entry name" value="Nucleotidyltransferases domain 2"/>
    <property type="match status" value="1"/>
</dbReference>
<dbReference type="EMBL" id="SNRY01002486">
    <property type="protein sequence ID" value="KAA6324874.1"/>
    <property type="molecule type" value="Genomic_DNA"/>
</dbReference>
<name>A0A5J4QUQ3_9ZZZZ</name>
<proteinExistence type="predicted"/>
<reference evidence="1" key="1">
    <citation type="submission" date="2019-03" db="EMBL/GenBank/DDBJ databases">
        <title>Single cell metagenomics reveals metabolic interactions within the superorganism composed of flagellate Streblomastix strix and complex community of Bacteroidetes bacteria on its surface.</title>
        <authorList>
            <person name="Treitli S.C."/>
            <person name="Kolisko M."/>
            <person name="Husnik F."/>
            <person name="Keeling P."/>
            <person name="Hampl V."/>
        </authorList>
    </citation>
    <scope>NUCLEOTIDE SEQUENCE</scope>
    <source>
        <strain evidence="1">STM</strain>
    </source>
</reference>
<dbReference type="NCBIfam" id="TIGR01987">
    <property type="entry name" value="HI0074"/>
    <property type="match status" value="1"/>
</dbReference>
<dbReference type="InterPro" id="IPR010235">
    <property type="entry name" value="HepT"/>
</dbReference>
<comment type="caution">
    <text evidence="1">The sequence shown here is derived from an EMBL/GenBank/DDBJ whole genome shotgun (WGS) entry which is preliminary data.</text>
</comment>
<organism evidence="1">
    <name type="scientific">termite gut metagenome</name>
    <dbReference type="NCBI Taxonomy" id="433724"/>
    <lineage>
        <taxon>unclassified sequences</taxon>
        <taxon>metagenomes</taxon>
        <taxon>organismal metagenomes</taxon>
    </lineage>
</organism>
<dbReference type="Pfam" id="PF08780">
    <property type="entry name" value="NTase_sub_bind"/>
    <property type="match status" value="1"/>
</dbReference>
<protein>
    <recommendedName>
        <fullName evidence="2">Nucleotidyltransferase</fullName>
    </recommendedName>
</protein>
<evidence type="ECO:0008006" key="2">
    <source>
        <dbReference type="Google" id="ProtNLM"/>
    </source>
</evidence>
<gene>
    <name evidence="1" type="ORF">EZS27_025848</name>
</gene>
<accession>A0A5J4QUQ3</accession>
<dbReference type="SUPFAM" id="SSF81593">
    <property type="entry name" value="Nucleotidyltransferase substrate binding subunit/domain"/>
    <property type="match status" value="1"/>
</dbReference>